<gene>
    <name evidence="9" type="ORF">BBF96_07065</name>
</gene>
<evidence type="ECO:0000313" key="10">
    <source>
        <dbReference type="Proteomes" id="UP000267250"/>
    </source>
</evidence>
<evidence type="ECO:0000256" key="2">
    <source>
        <dbReference type="ARBA" id="ARBA00023015"/>
    </source>
</evidence>
<comment type="similarity">
    <text evidence="1 6">Belongs to the sigma-70 factor family. ECF subfamily.</text>
</comment>
<dbReference type="Pfam" id="PF08281">
    <property type="entry name" value="Sigma70_r4_2"/>
    <property type="match status" value="1"/>
</dbReference>
<dbReference type="SUPFAM" id="SSF88659">
    <property type="entry name" value="Sigma3 and sigma4 domains of RNA polymerase sigma factors"/>
    <property type="match status" value="1"/>
</dbReference>
<dbReference type="EMBL" id="CP016379">
    <property type="protein sequence ID" value="AZR73165.1"/>
    <property type="molecule type" value="Genomic_DNA"/>
</dbReference>
<dbReference type="InterPro" id="IPR007627">
    <property type="entry name" value="RNA_pol_sigma70_r2"/>
</dbReference>
<evidence type="ECO:0000256" key="5">
    <source>
        <dbReference type="ARBA" id="ARBA00023163"/>
    </source>
</evidence>
<dbReference type="KEGG" id="aft:BBF96_07065"/>
<evidence type="ECO:0000256" key="1">
    <source>
        <dbReference type="ARBA" id="ARBA00010641"/>
    </source>
</evidence>
<dbReference type="InterPro" id="IPR036388">
    <property type="entry name" value="WH-like_DNA-bd_sf"/>
</dbReference>
<feature type="domain" description="RNA polymerase sigma-70 region 2" evidence="7">
    <location>
        <begin position="26"/>
        <end position="92"/>
    </location>
</feature>
<dbReference type="PANTHER" id="PTHR43133:SF51">
    <property type="entry name" value="RNA POLYMERASE SIGMA FACTOR"/>
    <property type="match status" value="1"/>
</dbReference>
<dbReference type="InterPro" id="IPR039425">
    <property type="entry name" value="RNA_pol_sigma-70-like"/>
</dbReference>
<keyword evidence="10" id="KW-1185">Reference proteome</keyword>
<keyword evidence="2 6" id="KW-0805">Transcription regulation</keyword>
<keyword evidence="3 6" id="KW-0731">Sigma factor</keyword>
<dbReference type="GO" id="GO:0016987">
    <property type="term" value="F:sigma factor activity"/>
    <property type="evidence" value="ECO:0007669"/>
    <property type="project" value="UniProtKB-KW"/>
</dbReference>
<keyword evidence="5 6" id="KW-0804">Transcription</keyword>
<dbReference type="InterPro" id="IPR013325">
    <property type="entry name" value="RNA_pol_sigma_r2"/>
</dbReference>
<dbReference type="InterPro" id="IPR013249">
    <property type="entry name" value="RNA_pol_sigma70_r4_t2"/>
</dbReference>
<feature type="domain" description="RNA polymerase sigma factor 70 region 4 type 2" evidence="8">
    <location>
        <begin position="132"/>
        <end position="183"/>
    </location>
</feature>
<protein>
    <recommendedName>
        <fullName evidence="6">RNA polymerase sigma factor</fullName>
    </recommendedName>
</protein>
<evidence type="ECO:0000259" key="7">
    <source>
        <dbReference type="Pfam" id="PF04542"/>
    </source>
</evidence>
<name>A0A3S9SY11_9FIRM</name>
<keyword evidence="4 6" id="KW-0238">DNA-binding</keyword>
<sequence length="202" mass="23848">MDMCQERDIYLVKRTLAGDDEAFARLVDCYKNRIFQLIYCKIQNKEDIEDLAQEVFLRIYKSLKKFDQKRKFSTWIYTIANNLCIDYLRKKRLQAVSLDAPLFPSNKDIYIEIPDEEYAPELILQKTDEQKRIIEAVESLAEEYKLVIKLRHFKGYSYKDIGKILDLPIGTIKSRIYRARKKLKDILFKEGGGEKNGLSKCL</sequence>
<evidence type="ECO:0000256" key="6">
    <source>
        <dbReference type="RuleBase" id="RU000716"/>
    </source>
</evidence>
<dbReference type="Proteomes" id="UP000267250">
    <property type="component" value="Chromosome"/>
</dbReference>
<dbReference type="PANTHER" id="PTHR43133">
    <property type="entry name" value="RNA POLYMERASE ECF-TYPE SIGMA FACTO"/>
    <property type="match status" value="1"/>
</dbReference>
<dbReference type="InterPro" id="IPR013324">
    <property type="entry name" value="RNA_pol_sigma_r3/r4-like"/>
</dbReference>
<dbReference type="GO" id="GO:0003677">
    <property type="term" value="F:DNA binding"/>
    <property type="evidence" value="ECO:0007669"/>
    <property type="project" value="UniProtKB-KW"/>
</dbReference>
<dbReference type="CDD" id="cd06171">
    <property type="entry name" value="Sigma70_r4"/>
    <property type="match status" value="1"/>
</dbReference>
<dbReference type="InterPro" id="IPR014284">
    <property type="entry name" value="RNA_pol_sigma-70_dom"/>
</dbReference>
<dbReference type="GO" id="GO:0006950">
    <property type="term" value="P:response to stress"/>
    <property type="evidence" value="ECO:0007669"/>
    <property type="project" value="UniProtKB-ARBA"/>
</dbReference>
<accession>A0A3S9SY11</accession>
<dbReference type="InterPro" id="IPR000838">
    <property type="entry name" value="RNA_pol_sigma70_ECF_CS"/>
</dbReference>
<reference evidence="9 10" key="1">
    <citation type="submission" date="2016-07" db="EMBL/GenBank/DDBJ databases">
        <title>Genome and transcriptome analysis of iron-reducing fermentative bacteria Anoxybacter fermentans.</title>
        <authorList>
            <person name="Zeng X."/>
            <person name="Shao Z."/>
        </authorList>
    </citation>
    <scope>NUCLEOTIDE SEQUENCE [LARGE SCALE GENOMIC DNA]</scope>
    <source>
        <strain evidence="9 10">DY22613</strain>
    </source>
</reference>
<evidence type="ECO:0000256" key="3">
    <source>
        <dbReference type="ARBA" id="ARBA00023082"/>
    </source>
</evidence>
<proteinExistence type="inferred from homology"/>
<evidence type="ECO:0000259" key="8">
    <source>
        <dbReference type="Pfam" id="PF08281"/>
    </source>
</evidence>
<dbReference type="PROSITE" id="PS01063">
    <property type="entry name" value="SIGMA70_ECF"/>
    <property type="match status" value="1"/>
</dbReference>
<evidence type="ECO:0000256" key="4">
    <source>
        <dbReference type="ARBA" id="ARBA00023125"/>
    </source>
</evidence>
<dbReference type="AlphaFoldDB" id="A0A3S9SY11"/>
<dbReference type="Pfam" id="PF04542">
    <property type="entry name" value="Sigma70_r2"/>
    <property type="match status" value="1"/>
</dbReference>
<dbReference type="Gene3D" id="1.10.1740.10">
    <property type="match status" value="1"/>
</dbReference>
<organism evidence="9 10">
    <name type="scientific">Anoxybacter fermentans</name>
    <dbReference type="NCBI Taxonomy" id="1323375"/>
    <lineage>
        <taxon>Bacteria</taxon>
        <taxon>Bacillati</taxon>
        <taxon>Bacillota</taxon>
        <taxon>Clostridia</taxon>
        <taxon>Halanaerobiales</taxon>
        <taxon>Anoxybacter</taxon>
    </lineage>
</organism>
<dbReference type="SUPFAM" id="SSF88946">
    <property type="entry name" value="Sigma2 domain of RNA polymerase sigma factors"/>
    <property type="match status" value="1"/>
</dbReference>
<dbReference type="Gene3D" id="1.10.10.10">
    <property type="entry name" value="Winged helix-like DNA-binding domain superfamily/Winged helix DNA-binding domain"/>
    <property type="match status" value="1"/>
</dbReference>
<dbReference type="GO" id="GO:0006352">
    <property type="term" value="P:DNA-templated transcription initiation"/>
    <property type="evidence" value="ECO:0007669"/>
    <property type="project" value="InterPro"/>
</dbReference>
<evidence type="ECO:0000313" key="9">
    <source>
        <dbReference type="EMBL" id="AZR73165.1"/>
    </source>
</evidence>
<dbReference type="NCBIfam" id="TIGR02937">
    <property type="entry name" value="sigma70-ECF"/>
    <property type="match status" value="1"/>
</dbReference>